<dbReference type="RefSeq" id="WP_260974467.1">
    <property type="nucleotide sequence ID" value="NZ_JAOANI010000002.1"/>
</dbReference>
<dbReference type="AlphaFoldDB" id="A0A9X2WBJ5"/>
<organism evidence="2 3">
    <name type="scientific">Thalassolituus pacificus</name>
    <dbReference type="NCBI Taxonomy" id="2975440"/>
    <lineage>
        <taxon>Bacteria</taxon>
        <taxon>Pseudomonadati</taxon>
        <taxon>Pseudomonadota</taxon>
        <taxon>Gammaproteobacteria</taxon>
        <taxon>Oceanospirillales</taxon>
        <taxon>Oceanospirillaceae</taxon>
        <taxon>Thalassolituus</taxon>
    </lineage>
</organism>
<gene>
    <name evidence="2" type="ORF">NYR02_00670</name>
</gene>
<sequence length="389" mass="41734">MAYPVVSINQQNNSQGGTSDVERTAIFVGLNDENADSAVTSTVSGTLHSIGASTNLDDILGAADSNLKDQINAARNNAGPNFTAWVVPLYSVLGDGETGTPYENPFTAVQFALEPPNNISPEMVVVTDPVTADDLDDIQNSCLLAINALSKYITIHAAVAGIADQSWSEYIAATKAISGNGVYDRVHLVPQLHGNNLGVVIGRLMSESVSIADSPMRVKTGAVQSLGNAPKDNTGVALNLEHLKELAGARFSVPWWYNGKDGIYWADHISLDASDGDFSVYENRRVIDYATRRVRLLAINKVADRTLNASESSIAYHESYFMQPLQDAAKSVTLAGEPTAGMVQTPADGDIAINWPNTKEVQVAMQAAPKNSPKKITVYIRLDLTRLES</sequence>
<protein>
    <submittedName>
        <fullName evidence="2">DUF2586 domain-containing protein</fullName>
    </submittedName>
</protein>
<evidence type="ECO:0000256" key="1">
    <source>
        <dbReference type="SAM" id="MobiDB-lite"/>
    </source>
</evidence>
<comment type="caution">
    <text evidence="2">The sequence shown here is derived from an EMBL/GenBank/DDBJ whole genome shotgun (WGS) entry which is preliminary data.</text>
</comment>
<dbReference type="InterPro" id="IPR019694">
    <property type="entry name" value="Phage_HP1_Orf23"/>
</dbReference>
<evidence type="ECO:0000313" key="3">
    <source>
        <dbReference type="Proteomes" id="UP001147830"/>
    </source>
</evidence>
<feature type="compositionally biased region" description="Polar residues" evidence="1">
    <location>
        <begin position="7"/>
        <end position="18"/>
    </location>
</feature>
<reference evidence="2" key="1">
    <citation type="journal article" date="2022" name="Front. Microbiol.">
        <title>Genome-based taxonomic rearrangement of Oceanobacter-related bacteria including the description of Thalassolituus hydrocarbonoclasticus sp. nov. and Thalassolituus pacificus sp. nov. and emended description of the genus Thalassolituus.</title>
        <authorList>
            <person name="Dong C."/>
            <person name="Wei L."/>
            <person name="Wang J."/>
            <person name="Lai Q."/>
            <person name="Huang Z."/>
            <person name="Shao Z."/>
        </authorList>
    </citation>
    <scope>NUCLEOTIDE SEQUENCE</scope>
    <source>
        <strain evidence="2">59MF3M-4</strain>
    </source>
</reference>
<name>A0A9X2WBJ5_9GAMM</name>
<feature type="region of interest" description="Disordered" evidence="1">
    <location>
        <begin position="1"/>
        <end position="20"/>
    </location>
</feature>
<accession>A0A9X2WBJ5</accession>
<keyword evidence="3" id="KW-1185">Reference proteome</keyword>
<dbReference type="EMBL" id="JAOANI010000002">
    <property type="protein sequence ID" value="MCT7357534.1"/>
    <property type="molecule type" value="Genomic_DNA"/>
</dbReference>
<reference evidence="2" key="2">
    <citation type="submission" date="2022-08" db="EMBL/GenBank/DDBJ databases">
        <authorList>
            <person name="Dong C."/>
        </authorList>
    </citation>
    <scope>NUCLEOTIDE SEQUENCE</scope>
    <source>
        <strain evidence="2">59MF3M-4</strain>
    </source>
</reference>
<proteinExistence type="predicted"/>
<dbReference type="Proteomes" id="UP001147830">
    <property type="component" value="Unassembled WGS sequence"/>
</dbReference>
<evidence type="ECO:0000313" key="2">
    <source>
        <dbReference type="EMBL" id="MCT7357534.1"/>
    </source>
</evidence>
<dbReference type="Pfam" id="PF10758">
    <property type="entry name" value="DUF2586"/>
    <property type="match status" value="1"/>
</dbReference>